<keyword evidence="5" id="KW-1185">Reference proteome</keyword>
<evidence type="ECO:0000256" key="2">
    <source>
        <dbReference type="SAM" id="Phobius"/>
    </source>
</evidence>
<protein>
    <recommendedName>
        <fullName evidence="3">TPM domain-containing protein</fullName>
    </recommendedName>
</protein>
<dbReference type="InterPro" id="IPR007621">
    <property type="entry name" value="TPM_dom"/>
</dbReference>
<feature type="domain" description="TPM" evidence="3">
    <location>
        <begin position="43"/>
        <end position="163"/>
    </location>
</feature>
<dbReference type="AlphaFoldDB" id="A0A6L3V2D4"/>
<keyword evidence="2" id="KW-0812">Transmembrane</keyword>
<organism evidence="4 5">
    <name type="scientific">Cytobacillus depressus</name>
    <dbReference type="NCBI Taxonomy" id="1602942"/>
    <lineage>
        <taxon>Bacteria</taxon>
        <taxon>Bacillati</taxon>
        <taxon>Bacillota</taxon>
        <taxon>Bacilli</taxon>
        <taxon>Bacillales</taxon>
        <taxon>Bacillaceae</taxon>
        <taxon>Cytobacillus</taxon>
    </lineage>
</organism>
<evidence type="ECO:0000313" key="4">
    <source>
        <dbReference type="EMBL" id="KAB2333067.1"/>
    </source>
</evidence>
<keyword evidence="2" id="KW-1133">Transmembrane helix</keyword>
<accession>A0A6L3V2D4</accession>
<feature type="transmembrane region" description="Helical" evidence="2">
    <location>
        <begin position="183"/>
        <end position="203"/>
    </location>
</feature>
<keyword evidence="2" id="KW-0472">Membrane</keyword>
<evidence type="ECO:0000313" key="5">
    <source>
        <dbReference type="Proteomes" id="UP000481030"/>
    </source>
</evidence>
<evidence type="ECO:0000256" key="1">
    <source>
        <dbReference type="SAM" id="MobiDB-lite"/>
    </source>
</evidence>
<dbReference type="EMBL" id="WBOS01000008">
    <property type="protein sequence ID" value="KAB2333067.1"/>
    <property type="molecule type" value="Genomic_DNA"/>
</dbReference>
<name>A0A6L3V2D4_9BACI</name>
<dbReference type="OrthoDB" id="9806054at2"/>
<sequence>MCVLYDGRRLLVSVKNRSHLFFIAVLLFLLPWGTQARAESQYIYDFAKLLTKEEVAELQSLASELGMERNTAFIIITANGTGGKDIVQYVEDFYDEHAPGYDQPHGNTAILMIDMQERDVYLAGFKKAEDYLDSGRLDQIRHKITPALSEGQYFQAFSAFIHTSYDYMGYEPGVNPENLLFKWWFQLAASLGIAGIIVTFMAYRSGGRVTVNAGTYMNSHQSRVLNKYDHFIRQTVTRQKKPSSNSGGGGGGGGGISSGGHSHSGSRGKF</sequence>
<dbReference type="Pfam" id="PF04536">
    <property type="entry name" value="TPM_phosphatase"/>
    <property type="match status" value="1"/>
</dbReference>
<reference evidence="4 5" key="1">
    <citation type="journal article" date="2016" name="Antonie Van Leeuwenhoek">
        <title>Bacillus depressus sp. nov., isolated from soil of a sunflower field.</title>
        <authorList>
            <person name="Wei X."/>
            <person name="Xin D."/>
            <person name="Xin Y."/>
            <person name="Zhang H."/>
            <person name="Wang T."/>
            <person name="Zhang J."/>
        </authorList>
    </citation>
    <scope>NUCLEOTIDE SEQUENCE [LARGE SCALE GENOMIC DNA]</scope>
    <source>
        <strain evidence="4 5">BZ1</strain>
    </source>
</reference>
<dbReference type="Proteomes" id="UP000481030">
    <property type="component" value="Unassembled WGS sequence"/>
</dbReference>
<evidence type="ECO:0000259" key="3">
    <source>
        <dbReference type="Pfam" id="PF04536"/>
    </source>
</evidence>
<feature type="compositionally biased region" description="Gly residues" evidence="1">
    <location>
        <begin position="246"/>
        <end position="258"/>
    </location>
</feature>
<proteinExistence type="predicted"/>
<gene>
    <name evidence="4" type="ORF">F7731_16110</name>
</gene>
<feature type="region of interest" description="Disordered" evidence="1">
    <location>
        <begin position="236"/>
        <end position="270"/>
    </location>
</feature>
<comment type="caution">
    <text evidence="4">The sequence shown here is derived from an EMBL/GenBank/DDBJ whole genome shotgun (WGS) entry which is preliminary data.</text>
</comment>
<dbReference type="Gene3D" id="3.10.310.50">
    <property type="match status" value="1"/>
</dbReference>